<organism evidence="2">
    <name type="scientific">Mucochytrium quahogii</name>
    <dbReference type="NCBI Taxonomy" id="96639"/>
    <lineage>
        <taxon>Eukaryota</taxon>
        <taxon>Sar</taxon>
        <taxon>Stramenopiles</taxon>
        <taxon>Bigyra</taxon>
        <taxon>Labyrinthulomycetes</taxon>
        <taxon>Thraustochytrida</taxon>
        <taxon>Thraustochytriidae</taxon>
        <taxon>Mucochytrium</taxon>
    </lineage>
</organism>
<dbReference type="EMBL" id="HBHK01025012">
    <property type="protein sequence ID" value="CAD9704440.1"/>
    <property type="molecule type" value="Transcribed_RNA"/>
</dbReference>
<accession>A0A7S2SMG7</accession>
<dbReference type="AlphaFoldDB" id="A0A7S2SMG7"/>
<reference evidence="2" key="1">
    <citation type="submission" date="2021-01" db="EMBL/GenBank/DDBJ databases">
        <authorList>
            <person name="Corre E."/>
            <person name="Pelletier E."/>
            <person name="Niang G."/>
            <person name="Scheremetjew M."/>
            <person name="Finn R."/>
            <person name="Kale V."/>
            <person name="Holt S."/>
            <person name="Cochrane G."/>
            <person name="Meng A."/>
            <person name="Brown T."/>
            <person name="Cohen L."/>
        </authorList>
    </citation>
    <scope>NUCLEOTIDE SEQUENCE</scope>
    <source>
        <strain evidence="2">NY070348D</strain>
    </source>
</reference>
<dbReference type="InterPro" id="IPR029018">
    <property type="entry name" value="Hex-like_dom2"/>
</dbReference>
<evidence type="ECO:0000256" key="1">
    <source>
        <dbReference type="ARBA" id="ARBA00022801"/>
    </source>
</evidence>
<dbReference type="SUPFAM" id="SSF55545">
    <property type="entry name" value="beta-N-acetylhexosaminidase-like domain"/>
    <property type="match status" value="1"/>
</dbReference>
<keyword evidence="1" id="KW-0378">Hydrolase</keyword>
<proteinExistence type="predicted"/>
<evidence type="ECO:0000313" key="2">
    <source>
        <dbReference type="EMBL" id="CAD9704440.1"/>
    </source>
</evidence>
<sequence length="150" mass="17099">MVEKMPSTTKSSQFEAMTIVITDCERLRLFANILQSKVFNATGYSWDIAQSSELEKVIKCSTSIIRHEQDCNATVGYIVESSHGSDGLEIRICGNTERGVLTGIYRFLREFNTTIARKQDIKISSSHMGHYDATYAHEKKRRNPVELTMW</sequence>
<dbReference type="Gene3D" id="3.30.379.10">
    <property type="entry name" value="Chitobiase/beta-hexosaminidase domain 2-like"/>
    <property type="match status" value="1"/>
</dbReference>
<name>A0A7S2SMG7_9STRA</name>
<dbReference type="GO" id="GO:0016787">
    <property type="term" value="F:hydrolase activity"/>
    <property type="evidence" value="ECO:0007669"/>
    <property type="project" value="UniProtKB-KW"/>
</dbReference>
<gene>
    <name evidence="2" type="ORF">QSP1433_LOCUS15751</name>
</gene>
<protein>
    <submittedName>
        <fullName evidence="2">Uncharacterized protein</fullName>
    </submittedName>
</protein>